<evidence type="ECO:0000313" key="5">
    <source>
        <dbReference type="Proteomes" id="UP000003374"/>
    </source>
</evidence>
<dbReference type="Gene3D" id="2.40.50.220">
    <property type="entry name" value="EutN/Ccml"/>
    <property type="match status" value="1"/>
</dbReference>
<keyword evidence="2" id="KW-1283">Bacterial microcompartment</keyword>
<accession>A4BLI6</accession>
<dbReference type="PANTHER" id="PTHR36539">
    <property type="entry name" value="ETHANOLAMINE UTILIZATION PROTEIN EUTN"/>
    <property type="match status" value="1"/>
</dbReference>
<comment type="subcellular location">
    <subcellularLocation>
        <location evidence="1">Bacterial microcompartment</location>
    </subcellularLocation>
</comment>
<gene>
    <name evidence="4" type="ORF">NB231_15178</name>
</gene>
<dbReference type="eggNOG" id="COG4576">
    <property type="taxonomic scope" value="Bacteria"/>
</dbReference>
<comment type="caution">
    <text evidence="4">The sequence shown here is derived from an EMBL/GenBank/DDBJ whole genome shotgun (WGS) entry which is preliminary data.</text>
</comment>
<dbReference type="Proteomes" id="UP000003374">
    <property type="component" value="Unassembled WGS sequence"/>
</dbReference>
<protein>
    <submittedName>
        <fullName evidence="4">Carboxysome peptide B</fullName>
    </submittedName>
</protein>
<proteinExistence type="predicted"/>
<dbReference type="PROSITE" id="PS51932">
    <property type="entry name" value="BMV"/>
    <property type="match status" value="1"/>
</dbReference>
<dbReference type="CDD" id="cd01614">
    <property type="entry name" value="EutN_CcmL"/>
    <property type="match status" value="1"/>
</dbReference>
<dbReference type="NCBIfam" id="TIGR02704">
    <property type="entry name" value="carboxysome_B"/>
    <property type="match status" value="1"/>
</dbReference>
<organism evidence="4 5">
    <name type="scientific">Nitrococcus mobilis Nb-231</name>
    <dbReference type="NCBI Taxonomy" id="314278"/>
    <lineage>
        <taxon>Bacteria</taxon>
        <taxon>Pseudomonadati</taxon>
        <taxon>Pseudomonadota</taxon>
        <taxon>Gammaproteobacteria</taxon>
        <taxon>Chromatiales</taxon>
        <taxon>Ectothiorhodospiraceae</taxon>
        <taxon>Nitrococcus</taxon>
    </lineage>
</organism>
<dbReference type="HOGENOM" id="CLU_148498_1_0_6"/>
<name>A4BLI6_9GAMM</name>
<dbReference type="OrthoDB" id="5296236at2"/>
<dbReference type="GO" id="GO:0031469">
    <property type="term" value="C:bacterial microcompartment"/>
    <property type="evidence" value="ECO:0007669"/>
    <property type="project" value="UniProtKB-SubCell"/>
</dbReference>
<dbReference type="Pfam" id="PF03319">
    <property type="entry name" value="EutN_CcmL"/>
    <property type="match status" value="1"/>
</dbReference>
<dbReference type="InterPro" id="IPR014077">
    <property type="entry name" value="CsoS4B"/>
</dbReference>
<sequence length="114" mass="12466">MDILQVEAPLVCTRRVEGLKQTSLRVLRDSQGRRHVAVDPVGAREGNWVFTVSGSAARYASGDFGILTDLTIGGIIDHWEADLQPATAKQCGQYEGETSPVSTNEVIRRNKNGR</sequence>
<dbReference type="AlphaFoldDB" id="A4BLI6"/>
<feature type="region of interest" description="Disordered" evidence="3">
    <location>
        <begin position="93"/>
        <end position="114"/>
    </location>
</feature>
<dbReference type="InterPro" id="IPR036677">
    <property type="entry name" value="EutN_CcmL_sf"/>
</dbReference>
<dbReference type="InterPro" id="IPR004992">
    <property type="entry name" value="EutN_CcmL"/>
</dbReference>
<evidence type="ECO:0000256" key="1">
    <source>
        <dbReference type="ARBA" id="ARBA00024322"/>
    </source>
</evidence>
<evidence type="ECO:0000256" key="3">
    <source>
        <dbReference type="SAM" id="MobiDB-lite"/>
    </source>
</evidence>
<dbReference type="STRING" id="314278.NB231_15178"/>
<dbReference type="EMBL" id="AAOF01000001">
    <property type="protein sequence ID" value="EAR23174.1"/>
    <property type="molecule type" value="Genomic_DNA"/>
</dbReference>
<keyword evidence="5" id="KW-1185">Reference proteome</keyword>
<reference evidence="4 5" key="1">
    <citation type="submission" date="2006-02" db="EMBL/GenBank/DDBJ databases">
        <authorList>
            <person name="Waterbury J."/>
            <person name="Ferriera S."/>
            <person name="Johnson J."/>
            <person name="Kravitz S."/>
            <person name="Halpern A."/>
            <person name="Remington K."/>
            <person name="Beeson K."/>
            <person name="Tran B."/>
            <person name="Rogers Y.-H."/>
            <person name="Friedman R."/>
            <person name="Venter J.C."/>
        </authorList>
    </citation>
    <scope>NUCLEOTIDE SEQUENCE [LARGE SCALE GENOMIC DNA]</scope>
    <source>
        <strain evidence="4 5">Nb-231</strain>
    </source>
</reference>
<evidence type="ECO:0000256" key="2">
    <source>
        <dbReference type="ARBA" id="ARBA00024446"/>
    </source>
</evidence>
<evidence type="ECO:0000313" key="4">
    <source>
        <dbReference type="EMBL" id="EAR23174.1"/>
    </source>
</evidence>
<dbReference type="PANTHER" id="PTHR36539:SF1">
    <property type="entry name" value="BACTERIAL MICROCOMPARTMENT SHELL VERTEX PROTEIN EUTN"/>
    <property type="match status" value="1"/>
</dbReference>
<dbReference type="SUPFAM" id="SSF159133">
    <property type="entry name" value="EutN/CcmL-like"/>
    <property type="match status" value="1"/>
</dbReference>
<dbReference type="RefSeq" id="WP_005004171.1">
    <property type="nucleotide sequence ID" value="NZ_CH672427.1"/>
</dbReference>